<evidence type="ECO:0000259" key="2">
    <source>
        <dbReference type="Pfam" id="PF12705"/>
    </source>
</evidence>
<dbReference type="AlphaFoldDB" id="A0A519BHQ8"/>
<feature type="region of interest" description="Disordered" evidence="1">
    <location>
        <begin position="496"/>
        <end position="516"/>
    </location>
</feature>
<protein>
    <recommendedName>
        <fullName evidence="2">PD-(D/E)XK endonuclease-like domain-containing protein</fullName>
    </recommendedName>
</protein>
<dbReference type="Gene3D" id="3.90.320.10">
    <property type="match status" value="1"/>
</dbReference>
<comment type="caution">
    <text evidence="3">The sequence shown here is derived from an EMBL/GenBank/DDBJ whole genome shotgun (WGS) entry which is preliminary data.</text>
</comment>
<dbReference type="Pfam" id="PF12705">
    <property type="entry name" value="PDDEXK_1"/>
    <property type="match status" value="2"/>
</dbReference>
<proteinExistence type="predicted"/>
<dbReference type="InterPro" id="IPR038726">
    <property type="entry name" value="PDDEXK_AddAB-type"/>
</dbReference>
<dbReference type="Proteomes" id="UP000316562">
    <property type="component" value="Unassembled WGS sequence"/>
</dbReference>
<dbReference type="SUPFAM" id="SSF52540">
    <property type="entry name" value="P-loop containing nucleoside triphosphate hydrolases"/>
    <property type="match status" value="1"/>
</dbReference>
<dbReference type="InterPro" id="IPR027417">
    <property type="entry name" value="P-loop_NTPase"/>
</dbReference>
<dbReference type="PANTHER" id="PTHR42264">
    <property type="entry name" value="EPHRIN_REC_LIKE DOMAIN-CONTAINING PROTEIN"/>
    <property type="match status" value="1"/>
</dbReference>
<evidence type="ECO:0000256" key="1">
    <source>
        <dbReference type="SAM" id="MobiDB-lite"/>
    </source>
</evidence>
<evidence type="ECO:0000313" key="3">
    <source>
        <dbReference type="EMBL" id="RZD16808.1"/>
    </source>
</evidence>
<feature type="compositionally biased region" description="Polar residues" evidence="1">
    <location>
        <begin position="500"/>
        <end position="509"/>
    </location>
</feature>
<evidence type="ECO:0000313" key="4">
    <source>
        <dbReference type="Proteomes" id="UP000316562"/>
    </source>
</evidence>
<reference evidence="3 4" key="1">
    <citation type="journal article" date="2019" name="ISME J.">
        <title>Insights into ecological role of a new deltaproteobacterial order Candidatus Acidulodesulfobacterales by metagenomics and metatranscriptomics.</title>
        <authorList>
            <person name="Tan S."/>
            <person name="Liu J."/>
            <person name="Fang Y."/>
            <person name="Hedlund B.P."/>
            <person name="Lian Z.H."/>
            <person name="Huang L.Y."/>
            <person name="Li J.T."/>
            <person name="Huang L.N."/>
            <person name="Li W.J."/>
            <person name="Jiang H.C."/>
            <person name="Dong H.L."/>
            <person name="Shu W.S."/>
        </authorList>
    </citation>
    <scope>NUCLEOTIDE SEQUENCE [LARGE SCALE GENOMIC DNA]</scope>
    <source>
        <strain evidence="3">AP2</strain>
    </source>
</reference>
<name>A0A519BHQ8_ACIG2</name>
<dbReference type="EMBL" id="SGBC01000001">
    <property type="protein sequence ID" value="RZD16808.1"/>
    <property type="molecule type" value="Genomic_DNA"/>
</dbReference>
<dbReference type="InterPro" id="IPR011604">
    <property type="entry name" value="PDDEXK-like_dom_sf"/>
</dbReference>
<sequence length="1256" mass="142948">MKIYALTYKDSIIEHIAEKLIGETDGINDVNYGSNAGCNAAFNNFNNNINGNTGSKNNGNDNDKSGCSTDSGRAHNNYAENKYIKNNIKNSKTTGRDFSKYAIVFAGKRPALYLKNILSDKIGAPCEPPHIFSINEFIKFIAEKSCGVRKDISIIDAVWFLYNITKDIFKAESYALNQKNTAAPAVAADTGGGSKNIEKNNDHININIGFRNIKKFDDFFPWGLQLFNVINELDAEAVENSELKSLKSYLPDMPESIRRFYNSLSVIRENFHNRLYENNLSSPGLDYIDALKYIKSGANILSKNISEDISKNISDFGNEFKKIYFAGFISLNKTEAYIFKTLAESGDAEFYTQFESLKKEEYSKDYIVSKLLNALGNPEIECIFSKNMQKNPQYGNDSNDSNGMNSFSETVLNFHEGFDVHSELESKRNINILDKSNFVPETSAIILPDSNTLMPLLYHVINYMDCDYNITMGYSLKRTPLYSLLDLVSKVQGTKLPEKNGNSIKNGSTEDAEDKYSNKKNNHEYKYKYRYFAKDYINLLKHPYIKMLCGEGAVSAADAAEEYIISNNYSYIALNDIENSVLSFDAPHSNENSNENKDADVNILTDAIKKIHEQFFINFEADETTPENFSNKISEIINKIIISESDSSSAAADYKPAPEFTEKIIEILNILGNSYCGNETMTQKSIFRLFKYYIDNEFAAFKGIPLKGLQIMGLLETRALQFDKVIIFDANEDILPPVKKYDPMLPYTLRKKLGVLCYADYEALYRYYFRRLIFGAREADIIYIKNDNKIRSRFIEEIIWDEEKKAKKLDIKNINILSFKTDILQKSSNDFEIKKNKPILEIIDKIFTKLSITAIDTYINCPVQFYYKYIAGLSEADTIKAGYAGADRVGIFEHRVLKKFYEDFLTTKDFNKNCANSANINMYANTNTDINKNRNTCTNTTDSYTDAKTETGMKIHIKTCAAADENFLDNYIKEKINGIIDGCENEADDFLVKETSKNLLFNFIKHDLSNNCLNKKGWEILGLERRIEAEFNIGKYEADSDKINCEKTVKLFGIIDRIDKFKNNCTGDNNNENNDNNDNNYNHERDYNSLDSGESFIIIDYKTGKHAAKPDIDKLNDYCGGKPLTDRSKIKEFIKSFQLPVYMYLFKQAVLNADNKKAPVKDCRNAGAGDYAKINACLGMVSQDIRTGKDKYRQYMFNANKENNDGADIMENIIMPSLANIIKEISDEEKPFVPDYSDDIVCGYCSYSLLCGKIFN</sequence>
<feature type="domain" description="PD-(D/E)XK endonuclease-like" evidence="2">
    <location>
        <begin position="850"/>
        <end position="1061"/>
    </location>
</feature>
<feature type="region of interest" description="Disordered" evidence="1">
    <location>
        <begin position="53"/>
        <end position="73"/>
    </location>
</feature>
<feature type="compositionally biased region" description="Low complexity" evidence="1">
    <location>
        <begin position="53"/>
        <end position="68"/>
    </location>
</feature>
<organism evidence="3 4">
    <name type="scientific">Acididesulfobacter guangdongensis</name>
    <dbReference type="NCBI Taxonomy" id="2597225"/>
    <lineage>
        <taxon>Bacteria</taxon>
        <taxon>Deltaproteobacteria</taxon>
        <taxon>Candidatus Acidulodesulfobacterales</taxon>
        <taxon>Candidatus Acididesulfobacter</taxon>
    </lineage>
</organism>
<accession>A0A519BHQ8</accession>
<gene>
    <name evidence="3" type="ORF">EVJ46_00790</name>
</gene>
<feature type="domain" description="PD-(D/E)XK endonuclease-like" evidence="2">
    <location>
        <begin position="1093"/>
        <end position="1251"/>
    </location>
</feature>